<feature type="binding site" evidence="6">
    <location>
        <begin position="184"/>
        <end position="188"/>
    </location>
    <ligand>
        <name>ATP</name>
        <dbReference type="ChEBI" id="CHEBI:30616"/>
    </ligand>
</feature>
<name>A0A7W3JV12_9MICO</name>
<gene>
    <name evidence="6" type="primary">ackA</name>
    <name evidence="8" type="ORF">FB555_001855</name>
</gene>
<feature type="site" description="Transition state stabilizer" evidence="6">
    <location>
        <position position="156"/>
    </location>
</feature>
<keyword evidence="3 6" id="KW-0547">Nucleotide-binding</keyword>
<keyword evidence="5 6" id="KW-0067">ATP-binding</keyword>
<keyword evidence="4 6" id="KW-0418">Kinase</keyword>
<dbReference type="PANTHER" id="PTHR21060:SF15">
    <property type="entry name" value="ACETATE KINASE-RELATED"/>
    <property type="match status" value="1"/>
</dbReference>
<proteinExistence type="inferred from homology"/>
<dbReference type="PRINTS" id="PR00471">
    <property type="entry name" value="ACETATEKNASE"/>
</dbReference>
<keyword evidence="2 6" id="KW-0808">Transferase</keyword>
<dbReference type="InterPro" id="IPR004372">
    <property type="entry name" value="Ac/propionate_kinase"/>
</dbReference>
<dbReference type="NCBIfam" id="TIGR00016">
    <property type="entry name" value="ackA"/>
    <property type="match status" value="1"/>
</dbReference>
<comment type="caution">
    <text evidence="8">The sequence shown here is derived from an EMBL/GenBank/DDBJ whole genome shotgun (WGS) entry which is preliminary data.</text>
</comment>
<evidence type="ECO:0000256" key="3">
    <source>
        <dbReference type="ARBA" id="ARBA00022741"/>
    </source>
</evidence>
<dbReference type="PANTHER" id="PTHR21060">
    <property type="entry name" value="ACETATE KINASE"/>
    <property type="match status" value="1"/>
</dbReference>
<dbReference type="InterPro" id="IPR043129">
    <property type="entry name" value="ATPase_NBD"/>
</dbReference>
<protein>
    <recommendedName>
        <fullName evidence="6">Acetate kinase</fullName>
        <ecNumber evidence="6">2.7.2.1</ecNumber>
    </recommendedName>
    <alternativeName>
        <fullName evidence="6">Acetokinase</fullName>
    </alternativeName>
</protein>
<dbReference type="GO" id="GO:0006085">
    <property type="term" value="P:acetyl-CoA biosynthetic process"/>
    <property type="evidence" value="ECO:0007669"/>
    <property type="project" value="UniProtKB-UniRule"/>
</dbReference>
<evidence type="ECO:0000256" key="1">
    <source>
        <dbReference type="ARBA" id="ARBA00008748"/>
    </source>
</evidence>
<dbReference type="PIRSF" id="PIRSF000722">
    <property type="entry name" value="Acetate_prop_kin"/>
    <property type="match status" value="1"/>
</dbReference>
<sequence length="374" mass="39434">MKPILVVNSGSSSLKYQLIDMVTEEVLAHGLLERVSDHGVAFAQMLKEIAAGEPRLEGISPVAVGHRVVHGGTAFSQATVVTDQVLTQIHELASLAPLHNPGNLAGIEAAIAAFPDVPHVAVFDTAFHQSLAPASYTYAIDTAVASKHHIRRYGFHGTSHSYVASRTAEFLGRDLADLKIIVLHLGNGASACAIDCGRSIETSMGMTPLEGLVMGSRSGDLDPAILMYLSRVADYTPDQLDLLLNRESGLVGLTGLNDMRDVSLAATAGDPRSTLALEIYAHRIRHYVGAYFALLGGLDAVVFTAGVGENSADVRARVIVPLAHLGLTLDESRNAVSGGGARKISGEGAAVSVLVIPTNEELEIARQLLDVLEA</sequence>
<evidence type="ECO:0000256" key="7">
    <source>
        <dbReference type="RuleBase" id="RU003835"/>
    </source>
</evidence>
<organism evidence="8 9">
    <name type="scientific">Alpinimonas psychrophila</name>
    <dbReference type="NCBI Taxonomy" id="748908"/>
    <lineage>
        <taxon>Bacteria</taxon>
        <taxon>Bacillati</taxon>
        <taxon>Actinomycetota</taxon>
        <taxon>Actinomycetes</taxon>
        <taxon>Micrococcales</taxon>
        <taxon>Microbacteriaceae</taxon>
        <taxon>Alpinimonas</taxon>
    </lineage>
</organism>
<feature type="site" description="Transition state stabilizer" evidence="6">
    <location>
        <position position="217"/>
    </location>
</feature>
<dbReference type="RefSeq" id="WP_182485168.1">
    <property type="nucleotide sequence ID" value="NZ_JACGWU010000007.1"/>
</dbReference>
<reference evidence="8 9" key="1">
    <citation type="submission" date="2020-07" db="EMBL/GenBank/DDBJ databases">
        <title>Sequencing the genomes of 1000 actinobacteria strains.</title>
        <authorList>
            <person name="Klenk H.-P."/>
        </authorList>
    </citation>
    <scope>NUCLEOTIDE SEQUENCE [LARGE SCALE GENOMIC DNA]</scope>
    <source>
        <strain evidence="8 9">DSM 23737</strain>
    </source>
</reference>
<dbReference type="GO" id="GO:0005737">
    <property type="term" value="C:cytoplasm"/>
    <property type="evidence" value="ECO:0007669"/>
    <property type="project" value="UniProtKB-SubCell"/>
</dbReference>
<comment type="subunit">
    <text evidence="6">Homodimer.</text>
</comment>
<dbReference type="EC" id="2.7.2.1" evidence="6"/>
<keyword evidence="6" id="KW-0460">Magnesium</keyword>
<keyword evidence="6" id="KW-0963">Cytoplasm</keyword>
<dbReference type="GO" id="GO:0006083">
    <property type="term" value="P:acetate metabolic process"/>
    <property type="evidence" value="ECO:0007669"/>
    <property type="project" value="TreeGrafter"/>
</dbReference>
<evidence type="ECO:0000313" key="9">
    <source>
        <dbReference type="Proteomes" id="UP000524237"/>
    </source>
</evidence>
<comment type="cofactor">
    <cofactor evidence="6">
        <name>Mg(2+)</name>
        <dbReference type="ChEBI" id="CHEBI:18420"/>
    </cofactor>
    <cofactor evidence="6">
        <name>Mn(2+)</name>
        <dbReference type="ChEBI" id="CHEBI:29035"/>
    </cofactor>
    <text evidence="6">Mg(2+). Can also accept Mn(2+).</text>
</comment>
<comment type="subcellular location">
    <subcellularLocation>
        <location evidence="6">Cytoplasm</location>
    </subcellularLocation>
</comment>
<evidence type="ECO:0000256" key="5">
    <source>
        <dbReference type="ARBA" id="ARBA00022840"/>
    </source>
</evidence>
<accession>A0A7W3JV12</accession>
<feature type="binding site" evidence="6">
    <location>
        <begin position="306"/>
        <end position="310"/>
    </location>
    <ligand>
        <name>ATP</name>
        <dbReference type="ChEBI" id="CHEBI:30616"/>
    </ligand>
</feature>
<keyword evidence="9" id="KW-1185">Reference proteome</keyword>
<comment type="pathway">
    <text evidence="6">Metabolic intermediate biosynthesis; acetyl-CoA biosynthesis; acetyl-CoA from acetate: step 1/2.</text>
</comment>
<dbReference type="SUPFAM" id="SSF53067">
    <property type="entry name" value="Actin-like ATPase domain"/>
    <property type="match status" value="2"/>
</dbReference>
<dbReference type="InterPro" id="IPR023865">
    <property type="entry name" value="Aliphatic_acid_kinase_CS"/>
</dbReference>
<feature type="binding site" evidence="6">
    <location>
        <position position="67"/>
    </location>
    <ligand>
        <name>substrate</name>
    </ligand>
</feature>
<dbReference type="InterPro" id="IPR000890">
    <property type="entry name" value="Aliphatic_acid_kin_short-chain"/>
</dbReference>
<dbReference type="GO" id="GO:0000287">
    <property type="term" value="F:magnesium ion binding"/>
    <property type="evidence" value="ECO:0007669"/>
    <property type="project" value="UniProtKB-UniRule"/>
</dbReference>
<evidence type="ECO:0000256" key="2">
    <source>
        <dbReference type="ARBA" id="ARBA00022679"/>
    </source>
</evidence>
<comment type="function">
    <text evidence="6">Catalyzes the formation of acetyl phosphate from acetate and ATP. Can also catalyze the reverse reaction.</text>
</comment>
<dbReference type="AlphaFoldDB" id="A0A7W3JV12"/>
<dbReference type="CDD" id="cd24010">
    <property type="entry name" value="ASKHA_NBD_AcK_PK"/>
    <property type="match status" value="1"/>
</dbReference>
<feature type="binding site" evidence="6">
    <location>
        <position position="15"/>
    </location>
    <ligand>
        <name>ATP</name>
        <dbReference type="ChEBI" id="CHEBI:30616"/>
    </ligand>
</feature>
<evidence type="ECO:0000256" key="6">
    <source>
        <dbReference type="HAMAP-Rule" id="MF_00020"/>
    </source>
</evidence>
<comment type="similarity">
    <text evidence="1 6 7">Belongs to the acetokinase family.</text>
</comment>
<evidence type="ECO:0000256" key="4">
    <source>
        <dbReference type="ARBA" id="ARBA00022777"/>
    </source>
</evidence>
<dbReference type="Proteomes" id="UP000524237">
    <property type="component" value="Unassembled WGS sequence"/>
</dbReference>
<dbReference type="Gene3D" id="3.30.420.40">
    <property type="match status" value="2"/>
</dbReference>
<dbReference type="PROSITE" id="PS01076">
    <property type="entry name" value="ACETATE_KINASE_2"/>
    <property type="match status" value="1"/>
</dbReference>
<feature type="binding site" evidence="6">
    <location>
        <position position="8"/>
    </location>
    <ligand>
        <name>Mg(2+)</name>
        <dbReference type="ChEBI" id="CHEBI:18420"/>
    </ligand>
</feature>
<dbReference type="PROSITE" id="PS01075">
    <property type="entry name" value="ACETATE_KINASE_1"/>
    <property type="match status" value="1"/>
</dbReference>
<dbReference type="HAMAP" id="MF_00020">
    <property type="entry name" value="Acetate_kinase"/>
    <property type="match status" value="1"/>
</dbReference>
<feature type="binding site" evidence="6">
    <location>
        <begin position="258"/>
        <end position="260"/>
    </location>
    <ligand>
        <name>ATP</name>
        <dbReference type="ChEBI" id="CHEBI:30616"/>
    </ligand>
</feature>
<feature type="binding site" evidence="6">
    <location>
        <position position="360"/>
    </location>
    <ligand>
        <name>Mg(2+)</name>
        <dbReference type="ChEBI" id="CHEBI:18420"/>
    </ligand>
</feature>
<comment type="catalytic activity">
    <reaction evidence="6">
        <text>acetate + ATP = acetyl phosphate + ADP</text>
        <dbReference type="Rhea" id="RHEA:11352"/>
        <dbReference type="ChEBI" id="CHEBI:22191"/>
        <dbReference type="ChEBI" id="CHEBI:30089"/>
        <dbReference type="ChEBI" id="CHEBI:30616"/>
        <dbReference type="ChEBI" id="CHEBI:456216"/>
        <dbReference type="EC" id="2.7.2.1"/>
    </reaction>
</comment>
<dbReference type="GO" id="GO:0008776">
    <property type="term" value="F:acetate kinase activity"/>
    <property type="evidence" value="ECO:0007669"/>
    <property type="project" value="UniProtKB-UniRule"/>
</dbReference>
<feature type="active site" description="Proton donor/acceptor" evidence="6">
    <location>
        <position position="124"/>
    </location>
</feature>
<dbReference type="UniPathway" id="UPA00340">
    <property type="reaction ID" value="UER00458"/>
</dbReference>
<evidence type="ECO:0000313" key="8">
    <source>
        <dbReference type="EMBL" id="MBA8829739.1"/>
    </source>
</evidence>
<keyword evidence="6" id="KW-0479">Metal-binding</keyword>
<dbReference type="Pfam" id="PF00871">
    <property type="entry name" value="Acetate_kinase"/>
    <property type="match status" value="1"/>
</dbReference>
<dbReference type="GO" id="GO:0005524">
    <property type="term" value="F:ATP binding"/>
    <property type="evidence" value="ECO:0007669"/>
    <property type="project" value="UniProtKB-KW"/>
</dbReference>
<dbReference type="EMBL" id="JACGWU010000007">
    <property type="protein sequence ID" value="MBA8829739.1"/>
    <property type="molecule type" value="Genomic_DNA"/>
</dbReference>